<sequence>MAMPYPEAETSQSSSAGSAPAIAPSIPEVQNTNKPPPAPAVAPGNPPSLIREPQQINQPPAAVLLDAILPAELPRPSTNPPSSPPAYTPRSRPRPSQPPHQRPPPQTRLLRTPLPGRRHRRRCRRRSRD</sequence>
<gene>
    <name evidence="2" type="ORF">EX30DRAFT_17019</name>
</gene>
<dbReference type="Proteomes" id="UP000298138">
    <property type="component" value="Unassembled WGS sequence"/>
</dbReference>
<feature type="compositionally biased region" description="Basic residues" evidence="1">
    <location>
        <begin position="116"/>
        <end position="129"/>
    </location>
</feature>
<proteinExistence type="predicted"/>
<organism evidence="2 3">
    <name type="scientific">Ascodesmis nigricans</name>
    <dbReference type="NCBI Taxonomy" id="341454"/>
    <lineage>
        <taxon>Eukaryota</taxon>
        <taxon>Fungi</taxon>
        <taxon>Dikarya</taxon>
        <taxon>Ascomycota</taxon>
        <taxon>Pezizomycotina</taxon>
        <taxon>Pezizomycetes</taxon>
        <taxon>Pezizales</taxon>
        <taxon>Ascodesmidaceae</taxon>
        <taxon>Ascodesmis</taxon>
    </lineage>
</organism>
<feature type="compositionally biased region" description="Pro residues" evidence="1">
    <location>
        <begin position="77"/>
        <end position="87"/>
    </location>
</feature>
<feature type="region of interest" description="Disordered" evidence="1">
    <location>
        <begin position="1"/>
        <end position="129"/>
    </location>
</feature>
<feature type="compositionally biased region" description="Low complexity" evidence="1">
    <location>
        <begin position="7"/>
        <end position="28"/>
    </location>
</feature>
<feature type="compositionally biased region" description="Pro residues" evidence="1">
    <location>
        <begin position="34"/>
        <end position="46"/>
    </location>
</feature>
<dbReference type="InParanoid" id="A0A4S2N744"/>
<evidence type="ECO:0000313" key="3">
    <source>
        <dbReference type="Proteomes" id="UP000298138"/>
    </source>
</evidence>
<evidence type="ECO:0000256" key="1">
    <source>
        <dbReference type="SAM" id="MobiDB-lite"/>
    </source>
</evidence>
<name>A0A4S2N744_9PEZI</name>
<protein>
    <submittedName>
        <fullName evidence="2">Uncharacterized protein</fullName>
    </submittedName>
</protein>
<dbReference type="EMBL" id="ML220112">
    <property type="protein sequence ID" value="TGZ85120.1"/>
    <property type="molecule type" value="Genomic_DNA"/>
</dbReference>
<evidence type="ECO:0000313" key="2">
    <source>
        <dbReference type="EMBL" id="TGZ85120.1"/>
    </source>
</evidence>
<feature type="compositionally biased region" description="Pro residues" evidence="1">
    <location>
        <begin position="95"/>
        <end position="106"/>
    </location>
</feature>
<dbReference type="AlphaFoldDB" id="A0A4S2N744"/>
<reference evidence="2 3" key="1">
    <citation type="submission" date="2019-04" db="EMBL/GenBank/DDBJ databases">
        <title>Comparative genomics and transcriptomics to analyze fruiting body development in filamentous ascomycetes.</title>
        <authorList>
            <consortium name="DOE Joint Genome Institute"/>
            <person name="Lutkenhaus R."/>
            <person name="Traeger S."/>
            <person name="Breuer J."/>
            <person name="Kuo A."/>
            <person name="Lipzen A."/>
            <person name="Pangilinan J."/>
            <person name="Dilworth D."/>
            <person name="Sandor L."/>
            <person name="Poggeler S."/>
            <person name="Barry K."/>
            <person name="Grigoriev I.V."/>
            <person name="Nowrousian M."/>
        </authorList>
    </citation>
    <scope>NUCLEOTIDE SEQUENCE [LARGE SCALE GENOMIC DNA]</scope>
    <source>
        <strain evidence="2 3">CBS 389.68</strain>
    </source>
</reference>
<accession>A0A4S2N744</accession>
<keyword evidence="3" id="KW-1185">Reference proteome</keyword>